<evidence type="ECO:0000256" key="3">
    <source>
        <dbReference type="ARBA" id="ARBA00022723"/>
    </source>
</evidence>
<dbReference type="Pfam" id="PF00067">
    <property type="entry name" value="p450"/>
    <property type="match status" value="1"/>
</dbReference>
<keyword evidence="6" id="KW-1133">Transmembrane helix</keyword>
<comment type="similarity">
    <text evidence="1">Belongs to the cytochrome P450 family.</text>
</comment>
<dbReference type="GO" id="GO:0016705">
    <property type="term" value="F:oxidoreductase activity, acting on paired donors, with incorporation or reduction of molecular oxygen"/>
    <property type="evidence" value="ECO:0007669"/>
    <property type="project" value="InterPro"/>
</dbReference>
<keyword evidence="8" id="KW-1185">Reference proteome</keyword>
<sequence>MFIAYLGGIFFPIILFLFWYKFMYSPYQFFKKFGLHSPPTVPFFGNILDIFKLGNSINALEKWSKKYGKVFGYYIGAQPYLAVLDPDILKEIMIKKFDNFTERKAS</sequence>
<evidence type="ECO:0000256" key="6">
    <source>
        <dbReference type="SAM" id="Phobius"/>
    </source>
</evidence>
<keyword evidence="6" id="KW-0812">Transmembrane</keyword>
<keyword evidence="2" id="KW-0349">Heme</keyword>
<name>A0AAN0JVP2_AMPQE</name>
<evidence type="ECO:0000256" key="1">
    <source>
        <dbReference type="ARBA" id="ARBA00010617"/>
    </source>
</evidence>
<evidence type="ECO:0000313" key="8">
    <source>
        <dbReference type="Proteomes" id="UP000007879"/>
    </source>
</evidence>
<dbReference type="PANTHER" id="PTHR24302:SF15">
    <property type="entry name" value="FATTY-ACID PEROXYGENASE"/>
    <property type="match status" value="1"/>
</dbReference>
<feature type="transmembrane region" description="Helical" evidence="6">
    <location>
        <begin position="6"/>
        <end position="24"/>
    </location>
</feature>
<accession>A0AAN0JVP2</accession>
<evidence type="ECO:0008006" key="9">
    <source>
        <dbReference type="Google" id="ProtNLM"/>
    </source>
</evidence>
<dbReference type="SUPFAM" id="SSF48264">
    <property type="entry name" value="Cytochrome P450"/>
    <property type="match status" value="1"/>
</dbReference>
<organism evidence="7 8">
    <name type="scientific">Amphimedon queenslandica</name>
    <name type="common">Sponge</name>
    <dbReference type="NCBI Taxonomy" id="400682"/>
    <lineage>
        <taxon>Eukaryota</taxon>
        <taxon>Metazoa</taxon>
        <taxon>Porifera</taxon>
        <taxon>Demospongiae</taxon>
        <taxon>Heteroscleromorpha</taxon>
        <taxon>Haplosclerida</taxon>
        <taxon>Niphatidae</taxon>
        <taxon>Amphimedon</taxon>
    </lineage>
</organism>
<dbReference type="InterPro" id="IPR001128">
    <property type="entry name" value="Cyt_P450"/>
</dbReference>
<reference evidence="8" key="1">
    <citation type="journal article" date="2010" name="Nature">
        <title>The Amphimedon queenslandica genome and the evolution of animal complexity.</title>
        <authorList>
            <person name="Srivastava M."/>
            <person name="Simakov O."/>
            <person name="Chapman J."/>
            <person name="Fahey B."/>
            <person name="Gauthier M.E."/>
            <person name="Mitros T."/>
            <person name="Richards G.S."/>
            <person name="Conaco C."/>
            <person name="Dacre M."/>
            <person name="Hellsten U."/>
            <person name="Larroux C."/>
            <person name="Putnam N.H."/>
            <person name="Stanke M."/>
            <person name="Adamska M."/>
            <person name="Darling A."/>
            <person name="Degnan S.M."/>
            <person name="Oakley T.H."/>
            <person name="Plachetzki D.C."/>
            <person name="Zhai Y."/>
            <person name="Adamski M."/>
            <person name="Calcino A."/>
            <person name="Cummins S.F."/>
            <person name="Goodstein D.M."/>
            <person name="Harris C."/>
            <person name="Jackson D.J."/>
            <person name="Leys S.P."/>
            <person name="Shu S."/>
            <person name="Woodcroft B.J."/>
            <person name="Vervoort M."/>
            <person name="Kosik K.S."/>
            <person name="Manning G."/>
            <person name="Degnan B.M."/>
            <person name="Rokhsar D.S."/>
        </authorList>
    </citation>
    <scope>NUCLEOTIDE SEQUENCE [LARGE SCALE GENOMIC DNA]</scope>
</reference>
<dbReference type="EnsemblMetazoa" id="XM_020005584.1">
    <property type="protein sequence ID" value="XP_019861143.1"/>
    <property type="gene ID" value="LOC109589515"/>
</dbReference>
<keyword evidence="5" id="KW-0408">Iron</keyword>
<dbReference type="RefSeq" id="XP_019861143.1">
    <property type="nucleotide sequence ID" value="XM_020005584.1"/>
</dbReference>
<evidence type="ECO:0000256" key="2">
    <source>
        <dbReference type="ARBA" id="ARBA00022617"/>
    </source>
</evidence>
<dbReference type="InterPro" id="IPR002401">
    <property type="entry name" value="Cyt_P450_E_grp-I"/>
</dbReference>
<protein>
    <recommendedName>
        <fullName evidence="9">Cytochrome P450</fullName>
    </recommendedName>
</protein>
<evidence type="ECO:0000256" key="5">
    <source>
        <dbReference type="ARBA" id="ARBA00023004"/>
    </source>
</evidence>
<evidence type="ECO:0000256" key="4">
    <source>
        <dbReference type="ARBA" id="ARBA00023002"/>
    </source>
</evidence>
<dbReference type="Gene3D" id="1.10.630.10">
    <property type="entry name" value="Cytochrome P450"/>
    <property type="match status" value="1"/>
</dbReference>
<keyword evidence="4" id="KW-0560">Oxidoreductase</keyword>
<reference evidence="7" key="2">
    <citation type="submission" date="2024-06" db="UniProtKB">
        <authorList>
            <consortium name="EnsemblMetazoa"/>
        </authorList>
    </citation>
    <scope>IDENTIFICATION</scope>
</reference>
<dbReference type="GeneID" id="109589515"/>
<keyword evidence="6" id="KW-0472">Membrane</keyword>
<dbReference type="InterPro" id="IPR036396">
    <property type="entry name" value="Cyt_P450_sf"/>
</dbReference>
<dbReference type="GO" id="GO:0008395">
    <property type="term" value="F:steroid hydroxylase activity"/>
    <property type="evidence" value="ECO:0007669"/>
    <property type="project" value="TreeGrafter"/>
</dbReference>
<dbReference type="PANTHER" id="PTHR24302">
    <property type="entry name" value="CYTOCHROME P450 FAMILY 3"/>
    <property type="match status" value="1"/>
</dbReference>
<dbReference type="InterPro" id="IPR050705">
    <property type="entry name" value="Cytochrome_P450_3A"/>
</dbReference>
<evidence type="ECO:0000313" key="7">
    <source>
        <dbReference type="EnsemblMetazoa" id="XP_019861143.1"/>
    </source>
</evidence>
<keyword evidence="3" id="KW-0479">Metal-binding</keyword>
<dbReference type="PRINTS" id="PR00463">
    <property type="entry name" value="EP450I"/>
</dbReference>
<dbReference type="GO" id="GO:0005506">
    <property type="term" value="F:iron ion binding"/>
    <property type="evidence" value="ECO:0007669"/>
    <property type="project" value="InterPro"/>
</dbReference>
<dbReference type="Proteomes" id="UP000007879">
    <property type="component" value="Unassembled WGS sequence"/>
</dbReference>
<dbReference type="GO" id="GO:0020037">
    <property type="term" value="F:heme binding"/>
    <property type="evidence" value="ECO:0007669"/>
    <property type="project" value="InterPro"/>
</dbReference>
<proteinExistence type="inferred from homology"/>
<dbReference type="AlphaFoldDB" id="A0AAN0JVP2"/>
<dbReference type="KEGG" id="aqu:109589515"/>